<evidence type="ECO:0000313" key="2">
    <source>
        <dbReference type="EMBL" id="KAG6731298.1"/>
    </source>
</evidence>
<evidence type="ECO:0000313" key="3">
    <source>
        <dbReference type="Proteomes" id="UP000811246"/>
    </source>
</evidence>
<comment type="caution">
    <text evidence="2">The sequence shown here is derived from an EMBL/GenBank/DDBJ whole genome shotgun (WGS) entry which is preliminary data.</text>
</comment>
<keyword evidence="1" id="KW-0812">Transmembrane</keyword>
<dbReference type="AlphaFoldDB" id="A0A922G2V3"/>
<proteinExistence type="predicted"/>
<name>A0A922G2V3_CARIL</name>
<dbReference type="Proteomes" id="UP000811246">
    <property type="component" value="Chromosome 1"/>
</dbReference>
<evidence type="ECO:0000256" key="1">
    <source>
        <dbReference type="SAM" id="Phobius"/>
    </source>
</evidence>
<dbReference type="EMBL" id="CM031825">
    <property type="protein sequence ID" value="KAG6731298.1"/>
    <property type="molecule type" value="Genomic_DNA"/>
</dbReference>
<gene>
    <name evidence="2" type="ORF">I3842_01G123000</name>
</gene>
<accession>A0A922G2V3</accession>
<keyword evidence="1" id="KW-1133">Transmembrane helix</keyword>
<organism evidence="2 3">
    <name type="scientific">Carya illinoinensis</name>
    <name type="common">Pecan</name>
    <dbReference type="NCBI Taxonomy" id="32201"/>
    <lineage>
        <taxon>Eukaryota</taxon>
        <taxon>Viridiplantae</taxon>
        <taxon>Streptophyta</taxon>
        <taxon>Embryophyta</taxon>
        <taxon>Tracheophyta</taxon>
        <taxon>Spermatophyta</taxon>
        <taxon>Magnoliopsida</taxon>
        <taxon>eudicotyledons</taxon>
        <taxon>Gunneridae</taxon>
        <taxon>Pentapetalae</taxon>
        <taxon>rosids</taxon>
        <taxon>fabids</taxon>
        <taxon>Fagales</taxon>
        <taxon>Juglandaceae</taxon>
        <taxon>Carya</taxon>
    </lineage>
</organism>
<keyword evidence="1" id="KW-0472">Membrane</keyword>
<reference evidence="2" key="1">
    <citation type="submission" date="2021-01" db="EMBL/GenBank/DDBJ databases">
        <authorList>
            <person name="Lovell J.T."/>
            <person name="Bentley N."/>
            <person name="Bhattarai G."/>
            <person name="Jenkins J.W."/>
            <person name="Sreedasyam A."/>
            <person name="Alarcon Y."/>
            <person name="Bock C."/>
            <person name="Boston L."/>
            <person name="Carlson J."/>
            <person name="Cervantes K."/>
            <person name="Clermont K."/>
            <person name="Krom N."/>
            <person name="Kubenka K."/>
            <person name="Mamidi S."/>
            <person name="Mattison C."/>
            <person name="Monteros M."/>
            <person name="Pisani C."/>
            <person name="Plott C."/>
            <person name="Rajasekar S."/>
            <person name="Rhein H.S."/>
            <person name="Rohla C."/>
            <person name="Song M."/>
            <person name="Hilaire R.S."/>
            <person name="Shu S."/>
            <person name="Wells L."/>
            <person name="Wang X."/>
            <person name="Webber J."/>
            <person name="Heerema R.J."/>
            <person name="Klein P."/>
            <person name="Conner P."/>
            <person name="Grauke L."/>
            <person name="Grimwood J."/>
            <person name="Schmutz J."/>
            <person name="Randall J.J."/>
        </authorList>
    </citation>
    <scope>NUCLEOTIDE SEQUENCE</scope>
    <source>
        <tissue evidence="2">Leaf</tissue>
    </source>
</reference>
<feature type="transmembrane region" description="Helical" evidence="1">
    <location>
        <begin position="54"/>
        <end position="73"/>
    </location>
</feature>
<sequence length="104" mass="12262">MLKTNTSAQTLHPFISPHFLHLPFPHISPLIFTKNPSNLTKIYLLPYSKLEWCFFLLLLFSHFANIFSFAIQNFSSLISFRKSGFSFRFLEYSLSQVWVLIWIS</sequence>
<protein>
    <submittedName>
        <fullName evidence="2">Uncharacterized protein</fullName>
    </submittedName>
</protein>